<reference evidence="1 2" key="1">
    <citation type="journal article" date="2013" name="Genome Announc.">
        <title>Complete Genome Sequence of Glaciecola psychrophila Strain 170T.</title>
        <authorList>
            <person name="Yin J."/>
            <person name="Chen J."/>
            <person name="Liu G."/>
            <person name="Yu Y."/>
            <person name="Song L."/>
            <person name="Wang X."/>
            <person name="Qu X."/>
        </authorList>
    </citation>
    <scope>NUCLEOTIDE SEQUENCE [LARGE SCALE GENOMIC DNA]</scope>
    <source>
        <strain evidence="1 2">170</strain>
    </source>
</reference>
<gene>
    <name evidence="1" type="ORF">C427_0224</name>
</gene>
<proteinExistence type="predicted"/>
<evidence type="ECO:0000313" key="1">
    <source>
        <dbReference type="EMBL" id="AGH42334.1"/>
    </source>
</evidence>
<dbReference type="AlphaFoldDB" id="K6ZPK9"/>
<dbReference type="HOGENOM" id="CLU_3331161_0_0_6"/>
<accession>K6ZPK9</accession>
<dbReference type="Proteomes" id="UP000011864">
    <property type="component" value="Chromosome"/>
</dbReference>
<dbReference type="KEGG" id="gps:C427_0224"/>
<organism evidence="1 2">
    <name type="scientific">Paraglaciecola psychrophila 170</name>
    <dbReference type="NCBI Taxonomy" id="1129794"/>
    <lineage>
        <taxon>Bacteria</taxon>
        <taxon>Pseudomonadati</taxon>
        <taxon>Pseudomonadota</taxon>
        <taxon>Gammaproteobacteria</taxon>
        <taxon>Alteromonadales</taxon>
        <taxon>Alteromonadaceae</taxon>
        <taxon>Paraglaciecola</taxon>
    </lineage>
</organism>
<protein>
    <submittedName>
        <fullName evidence="1">Uncharacterized protein</fullName>
    </submittedName>
</protein>
<sequence>MRTPRVFVAHFQPVKSMPFKLPLHALQILIGVKSVYEK</sequence>
<name>K6ZPK9_9ALTE</name>
<evidence type="ECO:0000313" key="2">
    <source>
        <dbReference type="Proteomes" id="UP000011864"/>
    </source>
</evidence>
<dbReference type="PATRIC" id="fig|1129794.4.peg.218"/>
<keyword evidence="2" id="KW-1185">Reference proteome</keyword>
<dbReference type="EMBL" id="CP003837">
    <property type="protein sequence ID" value="AGH42334.1"/>
    <property type="molecule type" value="Genomic_DNA"/>
</dbReference>